<dbReference type="SMART" id="SM00382">
    <property type="entry name" value="AAA"/>
    <property type="match status" value="1"/>
</dbReference>
<reference evidence="6" key="1">
    <citation type="journal article" date="2011" name="Environ. Microbiol.">
        <title>Genomic insights into the metabolic potential of the polycyclic aromatic hydrocarbon degrading sulfate-reducing Deltaproteobacterium N47.</title>
        <authorList>
            <person name="Bergmann F."/>
            <person name="Selesi D."/>
            <person name="Weinmaier T."/>
            <person name="Tischler P."/>
            <person name="Rattei T."/>
            <person name="Meckenstock R.U."/>
        </authorList>
    </citation>
    <scope>NUCLEOTIDE SEQUENCE</scope>
</reference>
<dbReference type="GO" id="GO:0016887">
    <property type="term" value="F:ATP hydrolysis activity"/>
    <property type="evidence" value="ECO:0007669"/>
    <property type="project" value="InterPro"/>
</dbReference>
<evidence type="ECO:0000256" key="2">
    <source>
        <dbReference type="ARBA" id="ARBA00022448"/>
    </source>
</evidence>
<evidence type="ECO:0000256" key="1">
    <source>
        <dbReference type="ARBA" id="ARBA00005417"/>
    </source>
</evidence>
<evidence type="ECO:0000256" key="3">
    <source>
        <dbReference type="ARBA" id="ARBA00022741"/>
    </source>
</evidence>
<dbReference type="EMBL" id="FR695879">
    <property type="protein sequence ID" value="CBX31845.1"/>
    <property type="molecule type" value="Genomic_DNA"/>
</dbReference>
<dbReference type="CDD" id="cd03214">
    <property type="entry name" value="ABC_Iron-Siderophores_B12_Hemin"/>
    <property type="match status" value="1"/>
</dbReference>
<dbReference type="InterPro" id="IPR003593">
    <property type="entry name" value="AAA+_ATPase"/>
</dbReference>
<dbReference type="AlphaFoldDB" id="E1YMQ1"/>
<feature type="domain" description="ABC transporter" evidence="5">
    <location>
        <begin position="12"/>
        <end position="245"/>
    </location>
</feature>
<evidence type="ECO:0000256" key="4">
    <source>
        <dbReference type="ARBA" id="ARBA00022840"/>
    </source>
</evidence>
<dbReference type="Pfam" id="PF00005">
    <property type="entry name" value="ABC_tran"/>
    <property type="match status" value="1"/>
</dbReference>
<keyword evidence="3" id="KW-0547">Nucleotide-binding</keyword>
<dbReference type="InterPro" id="IPR017871">
    <property type="entry name" value="ABC_transporter-like_CS"/>
</dbReference>
<keyword evidence="4 6" id="KW-0067">ATP-binding</keyword>
<dbReference type="PANTHER" id="PTHR42734:SF6">
    <property type="entry name" value="MOLYBDATE IMPORT ATP-BINDING PROTEIN MOLC"/>
    <property type="match status" value="1"/>
</dbReference>
<protein>
    <submittedName>
        <fullName evidence="6">Uncharacterized ABC transporter ATP-binding protein MJ0089</fullName>
    </submittedName>
</protein>
<dbReference type="PROSITE" id="PS50893">
    <property type="entry name" value="ABC_TRANSPORTER_2"/>
    <property type="match status" value="1"/>
</dbReference>
<dbReference type="Gene3D" id="3.40.50.300">
    <property type="entry name" value="P-loop containing nucleotide triphosphate hydrolases"/>
    <property type="match status" value="1"/>
</dbReference>
<name>E1YMQ1_9BACT</name>
<organism evidence="6">
    <name type="scientific">uncultured Desulfobacterium sp</name>
    <dbReference type="NCBI Taxonomy" id="201089"/>
    <lineage>
        <taxon>Bacteria</taxon>
        <taxon>Pseudomonadati</taxon>
        <taxon>Thermodesulfobacteriota</taxon>
        <taxon>Desulfobacteria</taxon>
        <taxon>Desulfobacterales</taxon>
        <taxon>Desulfobacteriaceae</taxon>
        <taxon>Desulfobacterium</taxon>
        <taxon>environmental samples</taxon>
    </lineage>
</organism>
<evidence type="ECO:0000313" key="6">
    <source>
        <dbReference type="EMBL" id="CBX31845.1"/>
    </source>
</evidence>
<comment type="similarity">
    <text evidence="1">Belongs to the ABC transporter superfamily.</text>
</comment>
<evidence type="ECO:0000259" key="5">
    <source>
        <dbReference type="PROSITE" id="PS50893"/>
    </source>
</evidence>
<dbReference type="InterPro" id="IPR003439">
    <property type="entry name" value="ABC_transporter-like_ATP-bd"/>
</dbReference>
<dbReference type="InterPro" id="IPR027417">
    <property type="entry name" value="P-loop_NTPase"/>
</dbReference>
<dbReference type="InterPro" id="IPR050153">
    <property type="entry name" value="Metal_Ion_Import_ABC"/>
</dbReference>
<sequence>MSADERCQAMMLSVADIEFSYNSHPVVKDISFQLDSGMILGVLGVNGAGKSTLLKCLNKVLSPRKGSVILNQEEILAMKGTEIAKRMAYMPQKYSEDVLTVFDAVLLGRKPHIRWAASDNDFQIVENILASMNLESFALRPVNSLSGGEMQKVVIARALAQEPKVLLLDEPTSNLDVKNQFDVMGMIRRIVKERELSAVVSIHDLNLALRFADMILMMKHHQVYRFIHKKDVSPEMIHEVYGIEVSLTKIEGNTVVVPLYKE</sequence>
<dbReference type="SUPFAM" id="SSF52540">
    <property type="entry name" value="P-loop containing nucleoside triphosphate hydrolases"/>
    <property type="match status" value="1"/>
</dbReference>
<dbReference type="PANTHER" id="PTHR42734">
    <property type="entry name" value="METAL TRANSPORT SYSTEM ATP-BINDING PROTEIN TM_0124-RELATED"/>
    <property type="match status" value="1"/>
</dbReference>
<dbReference type="PROSITE" id="PS00211">
    <property type="entry name" value="ABC_TRANSPORTER_1"/>
    <property type="match status" value="1"/>
</dbReference>
<dbReference type="FunFam" id="3.40.50.300:FF:000134">
    <property type="entry name" value="Iron-enterobactin ABC transporter ATP-binding protein"/>
    <property type="match status" value="1"/>
</dbReference>
<proteinExistence type="inferred from homology"/>
<keyword evidence="2" id="KW-0813">Transport</keyword>
<accession>E1YMQ1</accession>
<dbReference type="GO" id="GO:0005524">
    <property type="term" value="F:ATP binding"/>
    <property type="evidence" value="ECO:0007669"/>
    <property type="project" value="UniProtKB-KW"/>
</dbReference>
<gene>
    <name evidence="6" type="ORF">N47_N26700</name>
</gene>